<dbReference type="InterPro" id="IPR009057">
    <property type="entry name" value="Homeodomain-like_sf"/>
</dbReference>
<evidence type="ECO:0000313" key="1">
    <source>
        <dbReference type="EMBL" id="WLS98323.1"/>
    </source>
</evidence>
<name>A0ABD7Z1K2_9NEIS</name>
<sequence>MARPTDYRQEYAEQARKLCLLGFTDKQLAAFFGVNESTINRWKDKYPEFCKSIKSGKVIADAQVAESLFKRATGIEVTEVEVRDDGKKKVKRVTKKHIPPDSTAQIFWLKNRQPELWRDKPTVENPAQEAVPVQIIVQTVDARASNDNDYTDT</sequence>
<dbReference type="GeneID" id="32536636"/>
<accession>A0ABD7Z1K2</accession>
<evidence type="ECO:0000313" key="2">
    <source>
        <dbReference type="Proteomes" id="UP001229773"/>
    </source>
</evidence>
<proteinExistence type="predicted"/>
<reference evidence="1 2" key="1">
    <citation type="submission" date="2023-08" db="EMBL/GenBank/DDBJ databases">
        <title>Complete genome sequences of 12 bacterial strains from the honey bee gut, resolved with long-read nanopore sequencing.</title>
        <authorList>
            <person name="Kwong W.K."/>
            <person name="Acheampong S."/>
            <person name="Polat M.F."/>
        </authorList>
    </citation>
    <scope>NUCLEOTIDE SEQUENCE [LARGE SCALE GENOMIC DNA]</scope>
    <source>
        <strain evidence="2">wkB9</strain>
    </source>
</reference>
<gene>
    <name evidence="1" type="ORF">RAM05_10855</name>
</gene>
<dbReference type="Proteomes" id="UP001229773">
    <property type="component" value="Chromosome"/>
</dbReference>
<dbReference type="SUPFAM" id="SSF46689">
    <property type="entry name" value="Homeodomain-like"/>
    <property type="match status" value="1"/>
</dbReference>
<dbReference type="AlphaFoldDB" id="A0ABD7Z1K2"/>
<dbReference type="EMBL" id="CP132375">
    <property type="protein sequence ID" value="WLS98323.1"/>
    <property type="molecule type" value="Genomic_DNA"/>
</dbReference>
<protein>
    <submittedName>
        <fullName evidence="1">Helix-turn-helix domain-containing protein</fullName>
    </submittedName>
</protein>
<dbReference type="RefSeq" id="WP_025331424.1">
    <property type="nucleotide sequence ID" value="NZ_CP132375.1"/>
</dbReference>
<organism evidence="1 2">
    <name type="scientific">Snodgrassella alvi</name>
    <dbReference type="NCBI Taxonomy" id="1196083"/>
    <lineage>
        <taxon>Bacteria</taxon>
        <taxon>Pseudomonadati</taxon>
        <taxon>Pseudomonadota</taxon>
        <taxon>Betaproteobacteria</taxon>
        <taxon>Neisseriales</taxon>
        <taxon>Neisseriaceae</taxon>
        <taxon>Snodgrassella</taxon>
    </lineage>
</organism>
<dbReference type="Gene3D" id="1.10.10.60">
    <property type="entry name" value="Homeodomain-like"/>
    <property type="match status" value="1"/>
</dbReference>